<feature type="domain" description="F-box" evidence="1">
    <location>
        <begin position="1"/>
        <end position="52"/>
    </location>
</feature>
<gene>
    <name evidence="2" type="ORF">L5515_012397</name>
</gene>
<evidence type="ECO:0000313" key="2">
    <source>
        <dbReference type="EMBL" id="UMM30583.1"/>
    </source>
</evidence>
<dbReference type="Proteomes" id="UP000829354">
    <property type="component" value="Chromosome IV"/>
</dbReference>
<evidence type="ECO:0000259" key="1">
    <source>
        <dbReference type="PROSITE" id="PS50181"/>
    </source>
</evidence>
<dbReference type="AlphaFoldDB" id="A0AAE9JHT0"/>
<evidence type="ECO:0000313" key="3">
    <source>
        <dbReference type="Proteomes" id="UP000829354"/>
    </source>
</evidence>
<dbReference type="PANTHER" id="PTHR22899">
    <property type="entry name" value="CYCLIN-RELATED F-BOX FAMILY"/>
    <property type="match status" value="1"/>
</dbReference>
<proteinExistence type="predicted"/>
<sequence length="664" mass="78167">MEILSFPDLILRRLLLTLSPSEVFLLSLTSSEDVKCLVKKNLYKAEEVWMEFMDTRCDRRVTFTIRVKGVSYRILYLGEMEFQEGEHKMVKWGTHTRYEFTDDTVLFYSSFPVTQKCIQLQEIHSYICNLFKCNPSQLPIRFDHWFNFRLLSPGSVIKSVLLNNPRSRIGYDDVNLFYKNQPKQSIAVLERAFWSTMKNDHALLKVPNVIIRHSLHNVRTFFLNFQGEHGLFQKAKITEIVILEFLKKWINKDMENLKTFIAYQHELYHDGEYSLSRESLKKGRSFEEAELEKWNQERFYSYDSESKMHRIPLQSFHDVVNQEILRNMKPSEIFLTSMTSKKTKKLIKRNIYKVDEVGVKISRPIYEIRAVVYIKIGRKICYVVGLEFTEHQLLNQFVDWRVNNSYQYLENIVIIPSITANDWNWPETRRQIHSIHSYVCDVFNIDASNLSVMFPSGTHPECFDIGTVKKCTMTDAYLENASTIELFDQQKNMNLLVVETSREILDSGSKDYYRHIPTVIQRNAKSGANLLLTRFQGQHGLLENCFLNGFYVNVLMKMWSENKIDNLVSMIAYQSVNRPFDYEKVVQVLEDRMGNSEGNFLKALRVEKLSEKRIYPYESIITQEHQFEAGTFDCDGGYDVVRNSDGKHATIKISKDYFMFFVWP</sequence>
<dbReference type="Pfam" id="PF00646">
    <property type="entry name" value="F-box"/>
    <property type="match status" value="1"/>
</dbReference>
<protein>
    <recommendedName>
        <fullName evidence="1">F-box domain-containing protein</fullName>
    </recommendedName>
</protein>
<organism evidence="2 3">
    <name type="scientific">Caenorhabditis briggsae</name>
    <dbReference type="NCBI Taxonomy" id="6238"/>
    <lineage>
        <taxon>Eukaryota</taxon>
        <taxon>Metazoa</taxon>
        <taxon>Ecdysozoa</taxon>
        <taxon>Nematoda</taxon>
        <taxon>Chromadorea</taxon>
        <taxon>Rhabditida</taxon>
        <taxon>Rhabditina</taxon>
        <taxon>Rhabditomorpha</taxon>
        <taxon>Rhabditoidea</taxon>
        <taxon>Rhabditidae</taxon>
        <taxon>Peloderinae</taxon>
        <taxon>Caenorhabditis</taxon>
    </lineage>
</organism>
<keyword evidence="3" id="KW-1185">Reference proteome</keyword>
<reference evidence="2 3" key="1">
    <citation type="submission" date="2022-04" db="EMBL/GenBank/DDBJ databases">
        <title>Chromosome-level reference genomes for two strains of Caenorhabditis briggsae: an improved platform for comparative genomics.</title>
        <authorList>
            <person name="Stevens L."/>
            <person name="Andersen E."/>
        </authorList>
    </citation>
    <scope>NUCLEOTIDE SEQUENCE [LARGE SCALE GENOMIC DNA]</scope>
    <source>
        <strain evidence="2">VX34</strain>
        <tissue evidence="2">Whole-organism</tissue>
    </source>
</reference>
<dbReference type="InterPro" id="IPR001810">
    <property type="entry name" value="F-box_dom"/>
</dbReference>
<dbReference type="InterPro" id="IPR053222">
    <property type="entry name" value="Zygotic_Embryogenesis-Asso"/>
</dbReference>
<name>A0AAE9JHT0_CAEBR</name>
<dbReference type="PANTHER" id="PTHR22899:SF1">
    <property type="entry name" value="F-BOX ASSOCIATED DOMAIN-CONTAINING PROTEIN"/>
    <property type="match status" value="1"/>
</dbReference>
<dbReference type="EMBL" id="CP092623">
    <property type="protein sequence ID" value="UMM30583.1"/>
    <property type="molecule type" value="Genomic_DNA"/>
</dbReference>
<dbReference type="PROSITE" id="PS50181">
    <property type="entry name" value="FBOX"/>
    <property type="match status" value="1"/>
</dbReference>
<accession>A0AAE9JHT0</accession>